<sequence>MVESEINQIFNHIHNNPELSLEEYETTDYIFNYLKDKGFSPVKFDGFPGLYCDVGDFSKDNIKIGIRADIDALWQEVDGVEQANHSCGHDAHISMVIGAMLMLQDETLINKGVRFIFQPAEEIGIGAIKVSETGIIDDLDYMFGIHLRPVEEAKSGFISPSIEHGATGTISFKIIGDDAHGARPHLNTNAIEIGATMMRMIENIHLNPMVPHSIKLTKFIAGGQSLNIIPGSASIGIDLRAQKNDVMDEMFDKVLEVISTIEKLYDVKVEFEETDKTVASESHEDAIQVLQQAIINTVGEENLLEPIVTSGGDDFHNYTVNNKHLKGAMIGLGCDLTPGLHHPNMTFDHKMMPVGAKVIYEAIMNV</sequence>
<dbReference type="InterPro" id="IPR017439">
    <property type="entry name" value="Amidohydrolase"/>
</dbReference>
<organism evidence="3 4">
    <name type="scientific">Nosocomiicoccus ampullae</name>
    <dbReference type="NCBI Taxonomy" id="489910"/>
    <lineage>
        <taxon>Bacteria</taxon>
        <taxon>Bacillati</taxon>
        <taxon>Bacillota</taxon>
        <taxon>Bacilli</taxon>
        <taxon>Bacillales</taxon>
        <taxon>Staphylococcaceae</taxon>
        <taxon>Nosocomiicoccus</taxon>
    </lineage>
</organism>
<keyword evidence="1" id="KW-0479">Metal-binding</keyword>
<feature type="binding site" evidence="1">
    <location>
        <position position="87"/>
    </location>
    <ligand>
        <name>Mn(2+)</name>
        <dbReference type="ChEBI" id="CHEBI:29035"/>
        <label>2</label>
    </ligand>
</feature>
<dbReference type="Gene3D" id="3.40.630.10">
    <property type="entry name" value="Zn peptidases"/>
    <property type="match status" value="1"/>
</dbReference>
<gene>
    <name evidence="3" type="ORF">HNQ45_000893</name>
</gene>
<dbReference type="GO" id="GO:0016787">
    <property type="term" value="F:hydrolase activity"/>
    <property type="evidence" value="ECO:0007669"/>
    <property type="project" value="UniProtKB-KW"/>
</dbReference>
<dbReference type="Gene3D" id="3.30.70.360">
    <property type="match status" value="1"/>
</dbReference>
<feature type="binding site" evidence="1">
    <location>
        <position position="146"/>
    </location>
    <ligand>
        <name>Mn(2+)</name>
        <dbReference type="ChEBI" id="CHEBI:29035"/>
        <label>2</label>
    </ligand>
</feature>
<dbReference type="NCBIfam" id="TIGR01891">
    <property type="entry name" value="amidohydrolases"/>
    <property type="match status" value="1"/>
</dbReference>
<accession>A0A9Q2D024</accession>
<feature type="binding site" evidence="1">
    <location>
        <position position="122"/>
    </location>
    <ligand>
        <name>Mn(2+)</name>
        <dbReference type="ChEBI" id="CHEBI:29035"/>
        <label>2</label>
    </ligand>
</feature>
<dbReference type="Pfam" id="PF07687">
    <property type="entry name" value="M20_dimer"/>
    <property type="match status" value="1"/>
</dbReference>
<evidence type="ECO:0000313" key="3">
    <source>
        <dbReference type="EMBL" id="MBB5176009.1"/>
    </source>
</evidence>
<dbReference type="InterPro" id="IPR002933">
    <property type="entry name" value="Peptidase_M20"/>
</dbReference>
<dbReference type="PANTHER" id="PTHR11014:SF122">
    <property type="entry name" value="AMIDOHYDROLASE AMHX"/>
    <property type="match status" value="1"/>
</dbReference>
<dbReference type="GO" id="GO:0046872">
    <property type="term" value="F:metal ion binding"/>
    <property type="evidence" value="ECO:0007669"/>
    <property type="project" value="UniProtKB-KW"/>
</dbReference>
<dbReference type="RefSeq" id="WP_183673831.1">
    <property type="nucleotide sequence ID" value="NZ_CBCRYX010000007.1"/>
</dbReference>
<reference evidence="3 4" key="1">
    <citation type="submission" date="2020-08" db="EMBL/GenBank/DDBJ databases">
        <title>Genomic Encyclopedia of Type Strains, Phase IV (KMG-IV): sequencing the most valuable type-strain genomes for metagenomic binning, comparative biology and taxonomic classification.</title>
        <authorList>
            <person name="Goeker M."/>
        </authorList>
    </citation>
    <scope>NUCLEOTIDE SEQUENCE [LARGE SCALE GENOMIC DNA]</scope>
    <source>
        <strain evidence="3 4">DSM 19163</strain>
    </source>
</reference>
<dbReference type="Pfam" id="PF01546">
    <property type="entry name" value="Peptidase_M20"/>
    <property type="match status" value="1"/>
</dbReference>
<evidence type="ECO:0000259" key="2">
    <source>
        <dbReference type="Pfam" id="PF07687"/>
    </source>
</evidence>
<dbReference type="PIRSF" id="PIRSF005962">
    <property type="entry name" value="Pept_M20D_amidohydro"/>
    <property type="match status" value="1"/>
</dbReference>
<keyword evidence="4" id="KW-1185">Reference proteome</keyword>
<feature type="domain" description="Peptidase M20 dimerisation" evidence="2">
    <location>
        <begin position="169"/>
        <end position="262"/>
    </location>
</feature>
<dbReference type="PANTHER" id="PTHR11014">
    <property type="entry name" value="PEPTIDASE M20 FAMILY MEMBER"/>
    <property type="match status" value="1"/>
</dbReference>
<evidence type="ECO:0000256" key="1">
    <source>
        <dbReference type="PIRSR" id="PIRSR005962-1"/>
    </source>
</evidence>
<protein>
    <submittedName>
        <fullName evidence="3">Amidohydrolase</fullName>
        <ecNumber evidence="3">3.5.1.-</ecNumber>
    </submittedName>
</protein>
<proteinExistence type="predicted"/>
<keyword evidence="3" id="KW-0378">Hydrolase</keyword>
<dbReference type="InterPro" id="IPR036264">
    <property type="entry name" value="Bact_exopeptidase_dim_dom"/>
</dbReference>
<dbReference type="Proteomes" id="UP000579136">
    <property type="component" value="Unassembled WGS sequence"/>
</dbReference>
<dbReference type="EC" id="3.5.1.-" evidence="3"/>
<dbReference type="EMBL" id="JACHHF010000004">
    <property type="protein sequence ID" value="MBB5176009.1"/>
    <property type="molecule type" value="Genomic_DNA"/>
</dbReference>
<name>A0A9Q2D024_9STAP</name>
<dbReference type="AlphaFoldDB" id="A0A9Q2D024"/>
<keyword evidence="1" id="KW-0464">Manganese</keyword>
<evidence type="ECO:0000313" key="4">
    <source>
        <dbReference type="Proteomes" id="UP000579136"/>
    </source>
</evidence>
<feature type="binding site" evidence="1">
    <location>
        <position position="89"/>
    </location>
    <ligand>
        <name>Mn(2+)</name>
        <dbReference type="ChEBI" id="CHEBI:29035"/>
        <label>2</label>
    </ligand>
</feature>
<comment type="cofactor">
    <cofactor evidence="1">
        <name>Mn(2+)</name>
        <dbReference type="ChEBI" id="CHEBI:29035"/>
    </cofactor>
    <text evidence="1">The Mn(2+) ion enhances activity.</text>
</comment>
<dbReference type="InterPro" id="IPR011650">
    <property type="entry name" value="Peptidase_M20_dimer"/>
</dbReference>
<dbReference type="SUPFAM" id="SSF55031">
    <property type="entry name" value="Bacterial exopeptidase dimerisation domain"/>
    <property type="match status" value="1"/>
</dbReference>
<comment type="caution">
    <text evidence="3">The sequence shown here is derived from an EMBL/GenBank/DDBJ whole genome shotgun (WGS) entry which is preliminary data.</text>
</comment>
<feature type="binding site" evidence="1">
    <location>
        <position position="341"/>
    </location>
    <ligand>
        <name>Mn(2+)</name>
        <dbReference type="ChEBI" id="CHEBI:29035"/>
        <label>2</label>
    </ligand>
</feature>
<dbReference type="SUPFAM" id="SSF53187">
    <property type="entry name" value="Zn-dependent exopeptidases"/>
    <property type="match status" value="1"/>
</dbReference>